<feature type="transmembrane region" description="Helical" evidence="2">
    <location>
        <begin position="141"/>
        <end position="159"/>
    </location>
</feature>
<evidence type="ECO:0000313" key="4">
    <source>
        <dbReference type="EMBL" id="APU14664.1"/>
    </source>
</evidence>
<organism evidence="4 5">
    <name type="scientific">Actinoalloteichus fjordicus</name>
    <dbReference type="NCBI Taxonomy" id="1612552"/>
    <lineage>
        <taxon>Bacteria</taxon>
        <taxon>Bacillati</taxon>
        <taxon>Actinomycetota</taxon>
        <taxon>Actinomycetes</taxon>
        <taxon>Pseudonocardiales</taxon>
        <taxon>Pseudonocardiaceae</taxon>
        <taxon>Actinoalloteichus</taxon>
    </lineage>
</organism>
<dbReference type="EMBL" id="CP016076">
    <property type="protein sequence ID" value="APU14664.1"/>
    <property type="molecule type" value="Genomic_DNA"/>
</dbReference>
<feature type="region of interest" description="Disordered" evidence="1">
    <location>
        <begin position="190"/>
        <end position="241"/>
    </location>
</feature>
<feature type="domain" description="Putative zinc-finger" evidence="3">
    <location>
        <begin position="3"/>
        <end position="37"/>
    </location>
</feature>
<name>A0AAC9LD43_9PSEU</name>
<proteinExistence type="predicted"/>
<feature type="transmembrane region" description="Helical" evidence="2">
    <location>
        <begin position="77"/>
        <end position="98"/>
    </location>
</feature>
<evidence type="ECO:0000256" key="2">
    <source>
        <dbReference type="SAM" id="Phobius"/>
    </source>
</evidence>
<dbReference type="KEGG" id="acad:UA74_13030"/>
<keyword evidence="2" id="KW-0472">Membrane</keyword>
<dbReference type="RefSeq" id="WP_257787507.1">
    <property type="nucleotide sequence ID" value="NZ_CP016076.1"/>
</dbReference>
<dbReference type="InterPro" id="IPR027383">
    <property type="entry name" value="Znf_put"/>
</dbReference>
<feature type="transmembrane region" description="Helical" evidence="2">
    <location>
        <begin position="171"/>
        <end position="187"/>
    </location>
</feature>
<feature type="transmembrane region" description="Helical" evidence="2">
    <location>
        <begin position="118"/>
        <end position="134"/>
    </location>
</feature>
<evidence type="ECO:0000259" key="3">
    <source>
        <dbReference type="Pfam" id="PF13490"/>
    </source>
</evidence>
<keyword evidence="2" id="KW-0812">Transmembrane</keyword>
<protein>
    <submittedName>
        <fullName evidence="4">Integral membrane protein</fullName>
    </submittedName>
</protein>
<gene>
    <name evidence="4" type="ORF">UA74_13030</name>
</gene>
<feature type="compositionally biased region" description="Basic and acidic residues" evidence="1">
    <location>
        <begin position="190"/>
        <end position="207"/>
    </location>
</feature>
<accession>A0AAC9LD43</accession>
<keyword evidence="2" id="KW-1133">Transmembrane helix</keyword>
<dbReference type="AlphaFoldDB" id="A0AAC9LD43"/>
<dbReference type="Pfam" id="PF13490">
    <property type="entry name" value="zf-HC2"/>
    <property type="match status" value="1"/>
</dbReference>
<evidence type="ECO:0000256" key="1">
    <source>
        <dbReference type="SAM" id="MobiDB-lite"/>
    </source>
</evidence>
<sequence>MECDTCREALSARLDSEAEPVRADETDEHLRTCVECRSWQQRATLLTRSMRVRAAVAPPDLTDAILAARGRGRGEKAVRAALASVGVAQLALGAAQLLGVDHGMTHDGAAATHLFNESTAWSLAMGLGLLWAALRSGHSRGMLPLVGGFVLVLSVFSVQDLIAGEVTVSRVLSHGLLVIGLGLLTVVHRQESRHSPEPGRPGIREPRQAAAPLPAEIRLQAPDLPRSGRRRLRSITGRRAA</sequence>
<keyword evidence="5" id="KW-1185">Reference proteome</keyword>
<reference evidence="5" key="1">
    <citation type="submission" date="2016-06" db="EMBL/GenBank/DDBJ databases">
        <title>Complete genome sequence of Actinoalloteichus fjordicus DSM 46855 (=ADI127-17), type strain of the new species Actinoalloteichus fjordicus.</title>
        <authorList>
            <person name="Ruckert C."/>
            <person name="Nouioui I."/>
            <person name="Willmese J."/>
            <person name="van Wezel G."/>
            <person name="Klenk H.-P."/>
            <person name="Kalinowski J."/>
            <person name="Zotchev S.B."/>
        </authorList>
    </citation>
    <scope>NUCLEOTIDE SEQUENCE [LARGE SCALE GENOMIC DNA]</scope>
    <source>
        <strain evidence="5">ADI127-7</strain>
    </source>
</reference>
<evidence type="ECO:0000313" key="5">
    <source>
        <dbReference type="Proteomes" id="UP000185511"/>
    </source>
</evidence>
<dbReference type="Proteomes" id="UP000185511">
    <property type="component" value="Chromosome"/>
</dbReference>